<evidence type="ECO:0000256" key="3">
    <source>
        <dbReference type="PIRSR" id="PIRSR000443-1"/>
    </source>
</evidence>
<dbReference type="UniPathway" id="UPA00051">
    <property type="reaction ID" value="UER00074"/>
</dbReference>
<keyword evidence="2" id="KW-0963">Cytoplasm</keyword>
<dbReference type="EMBL" id="SODV01000001">
    <property type="protein sequence ID" value="TDX00395.1"/>
    <property type="molecule type" value="Genomic_DNA"/>
</dbReference>
<evidence type="ECO:0000259" key="4">
    <source>
        <dbReference type="Pfam" id="PF00561"/>
    </source>
</evidence>
<dbReference type="HAMAP" id="MF_00296">
    <property type="entry name" value="MetX_acyltransf"/>
    <property type="match status" value="1"/>
</dbReference>
<feature type="active site" evidence="2 3">
    <location>
        <position position="279"/>
    </location>
</feature>
<reference evidence="5 6" key="1">
    <citation type="submission" date="2019-03" db="EMBL/GenBank/DDBJ databases">
        <title>Genomic Encyclopedia of Type Strains, Phase IV (KMG-IV): sequencing the most valuable type-strain genomes for metagenomic binning, comparative biology and taxonomic classification.</title>
        <authorList>
            <person name="Goeker M."/>
        </authorList>
    </citation>
    <scope>NUCLEOTIDE SEQUENCE [LARGE SCALE GENOMIC DNA]</scope>
    <source>
        <strain evidence="5 6">DSM 100059</strain>
    </source>
</reference>
<dbReference type="PANTHER" id="PTHR32268">
    <property type="entry name" value="HOMOSERINE O-ACETYLTRANSFERASE"/>
    <property type="match status" value="1"/>
</dbReference>
<evidence type="ECO:0000313" key="5">
    <source>
        <dbReference type="EMBL" id="TDX00395.1"/>
    </source>
</evidence>
<proteinExistence type="inferred from homology"/>
<feature type="binding site" evidence="2">
    <location>
        <position position="191"/>
    </location>
    <ligand>
        <name>substrate</name>
    </ligand>
</feature>
<dbReference type="InterPro" id="IPR008220">
    <property type="entry name" value="HAT_MetX-like"/>
</dbReference>
<dbReference type="GO" id="GO:0004414">
    <property type="term" value="F:homoserine O-acetyltransferase activity"/>
    <property type="evidence" value="ECO:0007669"/>
    <property type="project" value="UniProtKB-UniRule"/>
</dbReference>
<dbReference type="Pfam" id="PF00561">
    <property type="entry name" value="Abhydrolase_1"/>
    <property type="match status" value="1"/>
</dbReference>
<dbReference type="GO" id="GO:0009092">
    <property type="term" value="P:homoserine metabolic process"/>
    <property type="evidence" value="ECO:0007669"/>
    <property type="project" value="TreeGrafter"/>
</dbReference>
<comment type="catalytic activity">
    <reaction evidence="2">
        <text>L-homoserine + acetyl-CoA = O-acetyl-L-homoserine + CoA</text>
        <dbReference type="Rhea" id="RHEA:13701"/>
        <dbReference type="ChEBI" id="CHEBI:57287"/>
        <dbReference type="ChEBI" id="CHEBI:57288"/>
        <dbReference type="ChEBI" id="CHEBI:57476"/>
        <dbReference type="ChEBI" id="CHEBI:57716"/>
        <dbReference type="EC" id="2.3.1.31"/>
    </reaction>
</comment>
<comment type="caution">
    <text evidence="5">The sequence shown here is derived from an EMBL/GenBank/DDBJ whole genome shotgun (WGS) entry which is preliminary data.</text>
</comment>
<dbReference type="Gene3D" id="3.40.50.1820">
    <property type="entry name" value="alpha/beta hydrolase"/>
    <property type="match status" value="1"/>
</dbReference>
<organism evidence="5 6">
    <name type="scientific">Dinghuibacter silviterrae</name>
    <dbReference type="NCBI Taxonomy" id="1539049"/>
    <lineage>
        <taxon>Bacteria</taxon>
        <taxon>Pseudomonadati</taxon>
        <taxon>Bacteroidota</taxon>
        <taxon>Chitinophagia</taxon>
        <taxon>Chitinophagales</taxon>
        <taxon>Chitinophagaceae</taxon>
        <taxon>Dinghuibacter</taxon>
    </lineage>
</organism>
<comment type="function">
    <text evidence="2">Transfers an acetyl group from acetyl-CoA to L-homoserine, forming acetyl-L-homoserine.</text>
</comment>
<dbReference type="AlphaFoldDB" id="A0A4R8DSK8"/>
<dbReference type="InterPro" id="IPR000073">
    <property type="entry name" value="AB_hydrolase_1"/>
</dbReference>
<dbReference type="PANTHER" id="PTHR32268:SF11">
    <property type="entry name" value="HOMOSERINE O-ACETYLTRANSFERASE"/>
    <property type="match status" value="1"/>
</dbReference>
<dbReference type="InterPro" id="IPR029058">
    <property type="entry name" value="AB_hydrolase_fold"/>
</dbReference>
<accession>A0A4R8DSK8</accession>
<keyword evidence="2" id="KW-0486">Methionine biosynthesis</keyword>
<protein>
    <recommendedName>
        <fullName evidence="2">Homoserine O-acetyltransferase</fullName>
        <shortName evidence="2">HAT</shortName>
        <ecNumber evidence="2">2.3.1.31</ecNumber>
    </recommendedName>
    <alternativeName>
        <fullName evidence="2">Homoserine transacetylase</fullName>
        <shortName evidence="2">HTA</shortName>
    </alternativeName>
</protein>
<keyword evidence="6" id="KW-1185">Reference proteome</keyword>
<evidence type="ECO:0000313" key="6">
    <source>
        <dbReference type="Proteomes" id="UP000294498"/>
    </source>
</evidence>
<dbReference type="Proteomes" id="UP000294498">
    <property type="component" value="Unassembled WGS sequence"/>
</dbReference>
<name>A0A4R8DSK8_9BACT</name>
<dbReference type="EC" id="2.3.1.31" evidence="2"/>
<dbReference type="RefSeq" id="WP_133991990.1">
    <property type="nucleotide sequence ID" value="NZ_SODV01000001.1"/>
</dbReference>
<evidence type="ECO:0000256" key="2">
    <source>
        <dbReference type="HAMAP-Rule" id="MF_00296"/>
    </source>
</evidence>
<dbReference type="PIRSF" id="PIRSF000443">
    <property type="entry name" value="Homoser_Ac_trans"/>
    <property type="match status" value="1"/>
</dbReference>
<comment type="subcellular location">
    <subcellularLocation>
        <location evidence="2">Cytoplasm</location>
    </subcellularLocation>
</comment>
<dbReference type="OrthoDB" id="9800754at2"/>
<keyword evidence="2" id="KW-0028">Amino-acid biosynthesis</keyword>
<keyword evidence="1 2" id="KW-0808">Transferase</keyword>
<dbReference type="GO" id="GO:0009086">
    <property type="term" value="P:methionine biosynthetic process"/>
    <property type="evidence" value="ECO:0007669"/>
    <property type="project" value="UniProtKB-UniRule"/>
</dbReference>
<comment type="caution">
    <text evidence="2">Lacks conserved residue(s) required for the propagation of feature annotation.</text>
</comment>
<feature type="active site" description="Nucleophile" evidence="2 3">
    <location>
        <position position="129"/>
    </location>
</feature>
<feature type="domain" description="AB hydrolase-1" evidence="4">
    <location>
        <begin position="42"/>
        <end position="181"/>
    </location>
</feature>
<dbReference type="NCBIfam" id="TIGR01392">
    <property type="entry name" value="homoserO_Ac_trn"/>
    <property type="match status" value="1"/>
</dbReference>
<sequence length="329" mass="36794">MPSLVQYYRHKRPFALEGGMILNEMTIAYHTFGRLNEDGDNVVWVCHALTANSNAEEWWTGLIGPGKVIDTEKYFVVCDNILGSCYGTEAALFDGDEPTLVTIRDMVGVHRLLREHLGIGQIRLLMGGSMGGYQVLEWAIQEPDVVRELFLIGTAASESAWGIAIHSAQRLAIEADPTWKEGGEKGLMAARGIGMLTYRTYQQFVSAQTGPQEVLQGFRAESYIRYQAEKLARRFDARNYWLLTRSMDSHHIARGRGMSIEAALQGIKQRTLVIGIDSDLLCPFVEQKFLAQHLPHARLIGIDSIYGHDGFLTESAKIGGYLREWLEGS</sequence>
<feature type="active site" evidence="2 3">
    <location>
        <position position="308"/>
    </location>
</feature>
<comment type="similarity">
    <text evidence="2">Belongs to the AB hydrolase superfamily. MetX family.</text>
</comment>
<gene>
    <name evidence="2" type="primary">metXA</name>
    <name evidence="5" type="ORF">EDB95_1418</name>
</gene>
<dbReference type="SUPFAM" id="SSF53474">
    <property type="entry name" value="alpha/beta-Hydrolases"/>
    <property type="match status" value="1"/>
</dbReference>
<feature type="binding site" evidence="2">
    <location>
        <position position="309"/>
    </location>
    <ligand>
        <name>substrate</name>
    </ligand>
</feature>
<keyword evidence="2" id="KW-0012">Acyltransferase</keyword>
<dbReference type="GO" id="GO:0005737">
    <property type="term" value="C:cytoplasm"/>
    <property type="evidence" value="ECO:0007669"/>
    <property type="project" value="UniProtKB-SubCell"/>
</dbReference>
<evidence type="ECO:0000256" key="1">
    <source>
        <dbReference type="ARBA" id="ARBA00022679"/>
    </source>
</evidence>
<comment type="subunit">
    <text evidence="2">Homodimer.</text>
</comment>
<comment type="pathway">
    <text evidence="2">Amino-acid biosynthesis; L-methionine biosynthesis via de novo pathway; O-acetyl-L-homoserine from L-homoserine: step 1/1.</text>
</comment>